<proteinExistence type="predicted"/>
<sequence length="262" mass="28220">MIDGIPVNSTPLPNASVSDKKIILLIEDDPFLVGMYKEKLEMEGFEVVTAEDGVQGLSFATSQKVDMILLDILIPKLSGIDLLARLRQDENRKDIPVIALTNLSGSVDEEKIRSYGVKEYLVKSNYTPGQVFYYLGLVRTKTSPRIETSASPVASPALLKPVINLSLVERLLTLGVGEGEIFSSPSSVFSSELSVISFSRKSIGLILPFITTLPAGSLVLTFCSVVTNKLAKATLVAYSPLPSPTDPIFTGLPPAEGFAQSI</sequence>
<accession>A0A0G0IM39</accession>
<evidence type="ECO:0000313" key="4">
    <source>
        <dbReference type="EMBL" id="KKQ56378.1"/>
    </source>
</evidence>
<dbReference type="Gene3D" id="3.40.50.2300">
    <property type="match status" value="1"/>
</dbReference>
<evidence type="ECO:0000256" key="2">
    <source>
        <dbReference type="PROSITE-ProRule" id="PRU00169"/>
    </source>
</evidence>
<reference evidence="4 5" key="1">
    <citation type="journal article" date="2015" name="Nature">
        <title>rRNA introns, odd ribosomes, and small enigmatic genomes across a large radiation of phyla.</title>
        <authorList>
            <person name="Brown C.T."/>
            <person name="Hug L.A."/>
            <person name="Thomas B.C."/>
            <person name="Sharon I."/>
            <person name="Castelle C.J."/>
            <person name="Singh A."/>
            <person name="Wilkins M.J."/>
            <person name="Williams K.H."/>
            <person name="Banfield J.F."/>
        </authorList>
    </citation>
    <scope>NUCLEOTIDE SEQUENCE [LARGE SCALE GENOMIC DNA]</scope>
</reference>
<dbReference type="InterPro" id="IPR011006">
    <property type="entry name" value="CheY-like_superfamily"/>
</dbReference>
<gene>
    <name evidence="4" type="ORF">US75_C0007G0084</name>
</gene>
<dbReference type="Pfam" id="PF00072">
    <property type="entry name" value="Response_reg"/>
    <property type="match status" value="1"/>
</dbReference>
<name>A0A0G0IM39_9BACT</name>
<comment type="caution">
    <text evidence="4">The sequence shown here is derived from an EMBL/GenBank/DDBJ whole genome shotgun (WGS) entry which is preliminary data.</text>
</comment>
<organism evidence="4 5">
    <name type="scientific">Candidatus Woesebacteria bacterium GW2011_GWC1_38_13</name>
    <dbReference type="NCBI Taxonomy" id="1618583"/>
    <lineage>
        <taxon>Bacteria</taxon>
        <taxon>Candidatus Woeseibacteriota</taxon>
    </lineage>
</organism>
<keyword evidence="1 2" id="KW-0597">Phosphoprotein</keyword>
<evidence type="ECO:0000313" key="5">
    <source>
        <dbReference type="Proteomes" id="UP000034096"/>
    </source>
</evidence>
<dbReference type="PANTHER" id="PTHR44591:SF3">
    <property type="entry name" value="RESPONSE REGULATORY DOMAIN-CONTAINING PROTEIN"/>
    <property type="match status" value="1"/>
</dbReference>
<feature type="domain" description="Response regulatory" evidence="3">
    <location>
        <begin position="22"/>
        <end position="138"/>
    </location>
</feature>
<dbReference type="GO" id="GO:0000160">
    <property type="term" value="P:phosphorelay signal transduction system"/>
    <property type="evidence" value="ECO:0007669"/>
    <property type="project" value="InterPro"/>
</dbReference>
<dbReference type="PANTHER" id="PTHR44591">
    <property type="entry name" value="STRESS RESPONSE REGULATOR PROTEIN 1"/>
    <property type="match status" value="1"/>
</dbReference>
<feature type="modified residue" description="4-aspartylphosphate" evidence="2">
    <location>
        <position position="71"/>
    </location>
</feature>
<dbReference type="PROSITE" id="PS50110">
    <property type="entry name" value="RESPONSE_REGULATORY"/>
    <property type="match status" value="1"/>
</dbReference>
<protein>
    <submittedName>
        <fullName evidence="4">Two-component system response regulator</fullName>
    </submittedName>
</protein>
<dbReference type="AlphaFoldDB" id="A0A0G0IM39"/>
<dbReference type="SUPFAM" id="SSF52172">
    <property type="entry name" value="CheY-like"/>
    <property type="match status" value="1"/>
</dbReference>
<evidence type="ECO:0000256" key="1">
    <source>
        <dbReference type="ARBA" id="ARBA00022553"/>
    </source>
</evidence>
<dbReference type="SMART" id="SM00448">
    <property type="entry name" value="REC"/>
    <property type="match status" value="1"/>
</dbReference>
<dbReference type="STRING" id="1618583.US75_C0007G0084"/>
<dbReference type="Proteomes" id="UP000034096">
    <property type="component" value="Unassembled WGS sequence"/>
</dbReference>
<dbReference type="InterPro" id="IPR001789">
    <property type="entry name" value="Sig_transdc_resp-reg_receiver"/>
</dbReference>
<dbReference type="CDD" id="cd17574">
    <property type="entry name" value="REC_OmpR"/>
    <property type="match status" value="1"/>
</dbReference>
<dbReference type="EMBL" id="LBUE01000007">
    <property type="protein sequence ID" value="KKQ56378.1"/>
    <property type="molecule type" value="Genomic_DNA"/>
</dbReference>
<evidence type="ECO:0000259" key="3">
    <source>
        <dbReference type="PROSITE" id="PS50110"/>
    </source>
</evidence>
<dbReference type="InterPro" id="IPR050595">
    <property type="entry name" value="Bact_response_regulator"/>
</dbReference>